<evidence type="ECO:0008006" key="3">
    <source>
        <dbReference type="Google" id="ProtNLM"/>
    </source>
</evidence>
<dbReference type="KEGG" id="bko:CKF48_14295"/>
<reference evidence="1 2" key="1">
    <citation type="submission" date="2017-08" db="EMBL/GenBank/DDBJ databases">
        <title>Complete Genome Sequence of Bacillus kochii Oregon-R-modENCODE STRAIN BDGP4, isolated from Drosophila melanogaster gut.</title>
        <authorList>
            <person name="Wan K.H."/>
            <person name="Yu C."/>
            <person name="Park S."/>
            <person name="Hammonds A.S."/>
            <person name="Booth B.W."/>
            <person name="Celniker S.E."/>
        </authorList>
    </citation>
    <scope>NUCLEOTIDE SEQUENCE [LARGE SCALE GENOMIC DNA]</scope>
    <source>
        <strain evidence="1 2">BDGP4</strain>
    </source>
</reference>
<keyword evidence="2" id="KW-1185">Reference proteome</keyword>
<protein>
    <recommendedName>
        <fullName evidence="3">DUF4901 domain-containing protein</fullName>
    </recommendedName>
</protein>
<dbReference type="EMBL" id="CP022983">
    <property type="protein sequence ID" value="ASV68394.1"/>
    <property type="molecule type" value="Genomic_DNA"/>
</dbReference>
<proteinExistence type="predicted"/>
<organism evidence="1 2">
    <name type="scientific">Cytobacillus kochii</name>
    <dbReference type="NCBI Taxonomy" id="859143"/>
    <lineage>
        <taxon>Bacteria</taxon>
        <taxon>Bacillati</taxon>
        <taxon>Bacillota</taxon>
        <taxon>Bacilli</taxon>
        <taxon>Bacillales</taxon>
        <taxon>Bacillaceae</taxon>
        <taxon>Cytobacillus</taxon>
    </lineage>
</organism>
<name>A0A248TJJ5_9BACI</name>
<gene>
    <name evidence="1" type="ORF">CKF48_14295</name>
</gene>
<accession>A0A248TJJ5</accession>
<sequence>MEQLKTYFKGINPDDLVMEQMEFEENVYDILLEDWGESIGSVRMDELGVAEFFIYTDELDEIPGEMSKFDMIMQAEQFIERFYDSTFRHGLYLSAYIDLGEYHMILYNRKDERLNKELPHSGISFTMLSNGVLSAVERESMDFELVYPKTLITNEEAKRIYLNHLRILPVIAKYDNDIFVNGDDEYHYVYQLEDFILGVHTNGGILTSDSFGVGKTLMTSLPDLAEFIDIYTLAGMTEDHMLVAEAKTKSGRLEVWSKLPKKSLRVSEEDLLDDELDIPGAIKFVFNADGRLLKLMGLDDSETFVSGHVNSKVALLTATSVLQAVCDNPHDYFKLQQLDDNVISQKPANGIYDFTFIRQERGVQVADALVHIQIDDTGLVKYVDVDSEVLQDFSKVSFVASLTFKAATEMIKEKLFMELSWGKNIEKHQYTLTYLPTYPLTTGHIKMIDMNTGEPWVIDTSCMDQY</sequence>
<evidence type="ECO:0000313" key="1">
    <source>
        <dbReference type="EMBL" id="ASV68394.1"/>
    </source>
</evidence>
<dbReference type="Proteomes" id="UP000215137">
    <property type="component" value="Chromosome"/>
</dbReference>
<evidence type="ECO:0000313" key="2">
    <source>
        <dbReference type="Proteomes" id="UP000215137"/>
    </source>
</evidence>
<dbReference type="AlphaFoldDB" id="A0A248TJJ5"/>